<dbReference type="AlphaFoldDB" id="A0A1Y1WEA2"/>
<dbReference type="Proteomes" id="UP000193922">
    <property type="component" value="Unassembled WGS sequence"/>
</dbReference>
<keyword evidence="2" id="KW-1185">Reference proteome</keyword>
<evidence type="ECO:0000313" key="2">
    <source>
        <dbReference type="Proteomes" id="UP000193922"/>
    </source>
</evidence>
<comment type="caution">
    <text evidence="1">The sequence shown here is derived from an EMBL/GenBank/DDBJ whole genome shotgun (WGS) entry which is preliminary data.</text>
</comment>
<name>A0A1Y1WEA2_9FUNG</name>
<sequence length="231" mass="25000">MASMVHAQSAITIEQLNAAVPGRASATSCRNATSECATNSQALEAINHALLKYRISRRSEVVAVLALEAFESASWLYNINHFPDPGRPGQGTRSMLMYNFIEEYAKYLYADKAHALLESSGSSPLVLGDDDSFGSGFWFLAHEASSYYNNPDKLRDGQWQDFKDYIVNGVGASWDDARNVTWNAVNDAVLSLIEVEPISAAADALGPPRWIGASWSATACIAAAALLPSFS</sequence>
<dbReference type="EMBL" id="MCFD01000003">
    <property type="protein sequence ID" value="ORX71851.1"/>
    <property type="molecule type" value="Genomic_DNA"/>
</dbReference>
<dbReference type="GeneID" id="63806815"/>
<dbReference type="RefSeq" id="XP_040745275.1">
    <property type="nucleotide sequence ID" value="XM_040890167.1"/>
</dbReference>
<evidence type="ECO:0000313" key="1">
    <source>
        <dbReference type="EMBL" id="ORX71851.1"/>
    </source>
</evidence>
<proteinExistence type="predicted"/>
<reference evidence="1 2" key="1">
    <citation type="submission" date="2016-07" db="EMBL/GenBank/DDBJ databases">
        <title>Pervasive Adenine N6-methylation of Active Genes in Fungi.</title>
        <authorList>
            <consortium name="DOE Joint Genome Institute"/>
            <person name="Mondo S.J."/>
            <person name="Dannebaum R.O."/>
            <person name="Kuo R.C."/>
            <person name="Labutti K."/>
            <person name="Haridas S."/>
            <person name="Kuo A."/>
            <person name="Salamov A."/>
            <person name="Ahrendt S.R."/>
            <person name="Lipzen A."/>
            <person name="Sullivan W."/>
            <person name="Andreopoulos W.B."/>
            <person name="Clum A."/>
            <person name="Lindquist E."/>
            <person name="Daum C."/>
            <person name="Ramamoorthy G.K."/>
            <person name="Gryganskyi A."/>
            <person name="Culley D."/>
            <person name="Magnuson J.K."/>
            <person name="James T.Y."/>
            <person name="O'Malley M.A."/>
            <person name="Stajich J.E."/>
            <person name="Spatafora J.W."/>
            <person name="Visel A."/>
            <person name="Grigoriev I.V."/>
        </authorList>
    </citation>
    <scope>NUCLEOTIDE SEQUENCE [LARGE SCALE GENOMIC DNA]</scope>
    <source>
        <strain evidence="1 2">ATCC 12442</strain>
    </source>
</reference>
<gene>
    <name evidence="1" type="ORF">DL89DRAFT_291139</name>
</gene>
<protein>
    <submittedName>
        <fullName evidence="1">Uncharacterized protein</fullName>
    </submittedName>
</protein>
<dbReference type="OrthoDB" id="2349272at2759"/>
<accession>A0A1Y1WEA2</accession>
<organism evidence="1 2">
    <name type="scientific">Linderina pennispora</name>
    <dbReference type="NCBI Taxonomy" id="61395"/>
    <lineage>
        <taxon>Eukaryota</taxon>
        <taxon>Fungi</taxon>
        <taxon>Fungi incertae sedis</taxon>
        <taxon>Zoopagomycota</taxon>
        <taxon>Kickxellomycotina</taxon>
        <taxon>Kickxellomycetes</taxon>
        <taxon>Kickxellales</taxon>
        <taxon>Kickxellaceae</taxon>
        <taxon>Linderina</taxon>
    </lineage>
</organism>